<dbReference type="AlphaFoldDB" id="A0A8S9XYV5"/>
<evidence type="ECO:0000313" key="5">
    <source>
        <dbReference type="Proteomes" id="UP000466442"/>
    </source>
</evidence>
<dbReference type="PROSITE" id="PS50088">
    <property type="entry name" value="ANK_REPEAT"/>
    <property type="match status" value="2"/>
</dbReference>
<keyword evidence="2 3" id="KW-0040">ANK repeat</keyword>
<feature type="repeat" description="ANK" evidence="3">
    <location>
        <begin position="134"/>
        <end position="154"/>
    </location>
</feature>
<dbReference type="PANTHER" id="PTHR24166">
    <property type="entry name" value="ROLLING PEBBLES, ISOFORM B"/>
    <property type="match status" value="1"/>
</dbReference>
<evidence type="ECO:0000256" key="3">
    <source>
        <dbReference type="PROSITE-ProRule" id="PRU00023"/>
    </source>
</evidence>
<proteinExistence type="predicted"/>
<protein>
    <submittedName>
        <fullName evidence="4">Uncharacterized protein</fullName>
    </submittedName>
</protein>
<dbReference type="PANTHER" id="PTHR24166:SF48">
    <property type="entry name" value="PROTEIN VAPYRIN"/>
    <property type="match status" value="1"/>
</dbReference>
<dbReference type="SMART" id="SM00248">
    <property type="entry name" value="ANK"/>
    <property type="match status" value="2"/>
</dbReference>
<dbReference type="SUPFAM" id="SSF48403">
    <property type="entry name" value="Ankyrin repeat"/>
    <property type="match status" value="1"/>
</dbReference>
<dbReference type="Pfam" id="PF12796">
    <property type="entry name" value="Ank_2"/>
    <property type="match status" value="1"/>
</dbReference>
<dbReference type="OrthoDB" id="9988580at2759"/>
<name>A0A8S9XYV5_APOLU</name>
<evidence type="ECO:0000256" key="1">
    <source>
        <dbReference type="ARBA" id="ARBA00022737"/>
    </source>
</evidence>
<evidence type="ECO:0000256" key="2">
    <source>
        <dbReference type="ARBA" id="ARBA00023043"/>
    </source>
</evidence>
<dbReference type="PROSITE" id="PS50297">
    <property type="entry name" value="ANK_REP_REGION"/>
    <property type="match status" value="2"/>
</dbReference>
<evidence type="ECO:0000313" key="4">
    <source>
        <dbReference type="EMBL" id="KAF6212805.1"/>
    </source>
</evidence>
<reference evidence="4" key="1">
    <citation type="journal article" date="2021" name="Mol. Ecol. Resour.">
        <title>Apolygus lucorum genome provides insights into omnivorousness and mesophyll feeding.</title>
        <authorList>
            <person name="Liu Y."/>
            <person name="Liu H."/>
            <person name="Wang H."/>
            <person name="Huang T."/>
            <person name="Liu B."/>
            <person name="Yang B."/>
            <person name="Yin L."/>
            <person name="Li B."/>
            <person name="Zhang Y."/>
            <person name="Zhang S."/>
            <person name="Jiang F."/>
            <person name="Zhang X."/>
            <person name="Ren Y."/>
            <person name="Wang B."/>
            <person name="Wang S."/>
            <person name="Lu Y."/>
            <person name="Wu K."/>
            <person name="Fan W."/>
            <person name="Wang G."/>
        </authorList>
    </citation>
    <scope>NUCLEOTIDE SEQUENCE</scope>
    <source>
        <strain evidence="4">12Hb</strain>
    </source>
</reference>
<accession>A0A8S9XYV5</accession>
<dbReference type="InterPro" id="IPR002110">
    <property type="entry name" value="Ankyrin_rpt"/>
</dbReference>
<dbReference type="EMBL" id="WIXP02000003">
    <property type="protein sequence ID" value="KAF6212805.1"/>
    <property type="molecule type" value="Genomic_DNA"/>
</dbReference>
<dbReference type="Gene3D" id="1.25.40.20">
    <property type="entry name" value="Ankyrin repeat-containing domain"/>
    <property type="match status" value="2"/>
</dbReference>
<comment type="caution">
    <text evidence="4">The sequence shown here is derived from an EMBL/GenBank/DDBJ whole genome shotgun (WGS) entry which is preliminary data.</text>
</comment>
<keyword evidence="1" id="KW-0677">Repeat</keyword>
<feature type="repeat" description="ANK" evidence="3">
    <location>
        <begin position="166"/>
        <end position="198"/>
    </location>
</feature>
<dbReference type="Proteomes" id="UP000466442">
    <property type="component" value="Unassembled WGS sequence"/>
</dbReference>
<sequence>MGLRWKWSVCRSARDGTTRVCWNALVLRRKSADRDVKALSRGRRTPGGSFFPSTLHVLDGHLLLPPSPPIKSSVRSGTWTVTLQRRKRNPFLTPELHRWLLMLEDELRTAAAVGVLDDVLTLLHKGADFAADSSGRTPLHLAAAAGSSEIVAKLATSTNVNLPDVVGRTALQIAATGGHVEVVQVLLKCGANPNIKDNLVIPIVSAHCSSRNLRLHGERFRNFYKSKFFFIGFGRR</sequence>
<dbReference type="InterPro" id="IPR050889">
    <property type="entry name" value="Dendritic_Spine_Reg/Scaffold"/>
</dbReference>
<keyword evidence="5" id="KW-1185">Reference proteome</keyword>
<dbReference type="PRINTS" id="PR01415">
    <property type="entry name" value="ANKYRIN"/>
</dbReference>
<gene>
    <name evidence="4" type="ORF">GE061_010514</name>
</gene>
<dbReference type="InterPro" id="IPR036770">
    <property type="entry name" value="Ankyrin_rpt-contain_sf"/>
</dbReference>
<organism evidence="4 5">
    <name type="scientific">Apolygus lucorum</name>
    <name type="common">Small green plant bug</name>
    <name type="synonym">Lygocoris lucorum</name>
    <dbReference type="NCBI Taxonomy" id="248454"/>
    <lineage>
        <taxon>Eukaryota</taxon>
        <taxon>Metazoa</taxon>
        <taxon>Ecdysozoa</taxon>
        <taxon>Arthropoda</taxon>
        <taxon>Hexapoda</taxon>
        <taxon>Insecta</taxon>
        <taxon>Pterygota</taxon>
        <taxon>Neoptera</taxon>
        <taxon>Paraneoptera</taxon>
        <taxon>Hemiptera</taxon>
        <taxon>Heteroptera</taxon>
        <taxon>Panheteroptera</taxon>
        <taxon>Cimicomorpha</taxon>
        <taxon>Miridae</taxon>
        <taxon>Mirini</taxon>
        <taxon>Apolygus</taxon>
    </lineage>
</organism>